<evidence type="ECO:0000313" key="2">
    <source>
        <dbReference type="Proteomes" id="UP000054805"/>
    </source>
</evidence>
<keyword evidence="2" id="KW-1185">Reference proteome</keyword>
<proteinExistence type="predicted"/>
<organism evidence="1 2">
    <name type="scientific">Trichinella pseudospiralis</name>
    <name type="common">Parasitic roundworm</name>
    <dbReference type="NCBI Taxonomy" id="6337"/>
    <lineage>
        <taxon>Eukaryota</taxon>
        <taxon>Metazoa</taxon>
        <taxon>Ecdysozoa</taxon>
        <taxon>Nematoda</taxon>
        <taxon>Enoplea</taxon>
        <taxon>Dorylaimia</taxon>
        <taxon>Trichinellida</taxon>
        <taxon>Trichinellidae</taxon>
        <taxon>Trichinella</taxon>
    </lineage>
</organism>
<gene>
    <name evidence="1" type="ORF">T4B_8652</name>
</gene>
<evidence type="ECO:0000313" key="1">
    <source>
        <dbReference type="EMBL" id="KRZ33455.1"/>
    </source>
</evidence>
<accession>A0A0V1JET1</accession>
<comment type="caution">
    <text evidence="1">The sequence shown here is derived from an EMBL/GenBank/DDBJ whole genome shotgun (WGS) entry which is preliminary data.</text>
</comment>
<dbReference type="Proteomes" id="UP000054805">
    <property type="component" value="Unassembled WGS sequence"/>
</dbReference>
<dbReference type="AlphaFoldDB" id="A0A0V1JET1"/>
<dbReference type="EMBL" id="JYDS01000009">
    <property type="protein sequence ID" value="KRZ33455.1"/>
    <property type="molecule type" value="Genomic_DNA"/>
</dbReference>
<name>A0A0V1JET1_TRIPS</name>
<sequence length="43" mass="4686">MRRSSETLQPAACIVSQRHQLIISPLPCITALEKPNIAAGRSQ</sequence>
<protein>
    <submittedName>
        <fullName evidence="1">Uncharacterized protein</fullName>
    </submittedName>
</protein>
<reference evidence="1 2" key="1">
    <citation type="submission" date="2015-01" db="EMBL/GenBank/DDBJ databases">
        <title>Evolution of Trichinella species and genotypes.</title>
        <authorList>
            <person name="Korhonen P.K."/>
            <person name="Edoardo P."/>
            <person name="Giuseppe L.R."/>
            <person name="Gasser R.B."/>
        </authorList>
    </citation>
    <scope>NUCLEOTIDE SEQUENCE [LARGE SCALE GENOMIC DNA]</scope>
    <source>
        <strain evidence="1">ISS588</strain>
    </source>
</reference>